<dbReference type="InterPro" id="IPR039426">
    <property type="entry name" value="TonB-dep_rcpt-like"/>
</dbReference>
<comment type="subcellular location">
    <subcellularLocation>
        <location evidence="1 8">Cell outer membrane</location>
        <topology evidence="1 8">Multi-pass membrane protein</topology>
    </subcellularLocation>
</comment>
<dbReference type="InterPro" id="IPR000531">
    <property type="entry name" value="Beta-barrel_TonB"/>
</dbReference>
<keyword evidence="7 8" id="KW-0998">Cell outer membrane</keyword>
<feature type="domain" description="TonB-dependent receptor plug" evidence="13">
    <location>
        <begin position="219"/>
        <end position="323"/>
    </location>
</feature>
<accession>A0ABW4X224</accession>
<keyword evidence="4 8" id="KW-0812">Transmembrane</keyword>
<feature type="signal peptide" evidence="11">
    <location>
        <begin position="1"/>
        <end position="34"/>
    </location>
</feature>
<dbReference type="Gene3D" id="2.170.130.10">
    <property type="entry name" value="TonB-dependent receptor, plug domain"/>
    <property type="match status" value="1"/>
</dbReference>
<organism evidence="14 15">
    <name type="scientific">Pontibacter silvestris</name>
    <dbReference type="NCBI Taxonomy" id="2305183"/>
    <lineage>
        <taxon>Bacteria</taxon>
        <taxon>Pseudomonadati</taxon>
        <taxon>Bacteroidota</taxon>
        <taxon>Cytophagia</taxon>
        <taxon>Cytophagales</taxon>
        <taxon>Hymenobacteraceae</taxon>
        <taxon>Pontibacter</taxon>
    </lineage>
</organism>
<dbReference type="NCBIfam" id="TIGR04056">
    <property type="entry name" value="OMP_RagA_SusC"/>
    <property type="match status" value="1"/>
</dbReference>
<dbReference type="Gene3D" id="2.60.40.1120">
    <property type="entry name" value="Carboxypeptidase-like, regulatory domain"/>
    <property type="match status" value="1"/>
</dbReference>
<evidence type="ECO:0000256" key="10">
    <source>
        <dbReference type="SAM" id="MobiDB-lite"/>
    </source>
</evidence>
<dbReference type="Pfam" id="PF00593">
    <property type="entry name" value="TonB_dep_Rec_b-barrel"/>
    <property type="match status" value="1"/>
</dbReference>
<evidence type="ECO:0000256" key="7">
    <source>
        <dbReference type="ARBA" id="ARBA00023237"/>
    </source>
</evidence>
<reference evidence="15" key="1">
    <citation type="journal article" date="2019" name="Int. J. Syst. Evol. Microbiol.">
        <title>The Global Catalogue of Microorganisms (GCM) 10K type strain sequencing project: providing services to taxonomists for standard genome sequencing and annotation.</title>
        <authorList>
            <consortium name="The Broad Institute Genomics Platform"/>
            <consortium name="The Broad Institute Genome Sequencing Center for Infectious Disease"/>
            <person name="Wu L."/>
            <person name="Ma J."/>
        </authorList>
    </citation>
    <scope>NUCLEOTIDE SEQUENCE [LARGE SCALE GENOMIC DNA]</scope>
    <source>
        <strain evidence="15">JCM 16545</strain>
    </source>
</reference>
<dbReference type="SUPFAM" id="SSF56935">
    <property type="entry name" value="Porins"/>
    <property type="match status" value="1"/>
</dbReference>
<dbReference type="Pfam" id="PF13715">
    <property type="entry name" value="CarbopepD_reg_2"/>
    <property type="match status" value="1"/>
</dbReference>
<evidence type="ECO:0000313" key="14">
    <source>
        <dbReference type="EMBL" id="MFD2068330.1"/>
    </source>
</evidence>
<keyword evidence="2 8" id="KW-0813">Transport</keyword>
<dbReference type="InterPro" id="IPR036942">
    <property type="entry name" value="Beta-barrel_TonB_sf"/>
</dbReference>
<dbReference type="Gene3D" id="3.55.50.30">
    <property type="match status" value="1"/>
</dbReference>
<dbReference type="PROSITE" id="PS52016">
    <property type="entry name" value="TONB_DEPENDENT_REC_3"/>
    <property type="match status" value="1"/>
</dbReference>
<protein>
    <submittedName>
        <fullName evidence="14">SusC/RagA family TonB-linked outer membrane protein</fullName>
    </submittedName>
</protein>
<gene>
    <name evidence="14" type="ORF">ACFSKU_15685</name>
</gene>
<dbReference type="EMBL" id="JBHUHV010000052">
    <property type="protein sequence ID" value="MFD2068330.1"/>
    <property type="molecule type" value="Genomic_DNA"/>
</dbReference>
<evidence type="ECO:0000313" key="15">
    <source>
        <dbReference type="Proteomes" id="UP001597369"/>
    </source>
</evidence>
<name>A0ABW4X224_9BACT</name>
<dbReference type="InterPro" id="IPR012910">
    <property type="entry name" value="Plug_dom"/>
</dbReference>
<feature type="domain" description="TonB-dependent receptor-like beta-barrel" evidence="12">
    <location>
        <begin position="555"/>
        <end position="870"/>
    </location>
</feature>
<evidence type="ECO:0000256" key="9">
    <source>
        <dbReference type="RuleBase" id="RU003357"/>
    </source>
</evidence>
<comment type="similarity">
    <text evidence="8 9">Belongs to the TonB-dependent receptor family.</text>
</comment>
<evidence type="ECO:0000256" key="2">
    <source>
        <dbReference type="ARBA" id="ARBA00022448"/>
    </source>
</evidence>
<evidence type="ECO:0000256" key="8">
    <source>
        <dbReference type="PROSITE-ProRule" id="PRU01360"/>
    </source>
</evidence>
<dbReference type="RefSeq" id="WP_229961721.1">
    <property type="nucleotide sequence ID" value="NZ_JAJJWI010000014.1"/>
</dbReference>
<dbReference type="InterPro" id="IPR023997">
    <property type="entry name" value="TonB-dep_OMP_SusC/RagA_CS"/>
</dbReference>
<comment type="caution">
    <text evidence="14">The sequence shown here is derived from an EMBL/GenBank/DDBJ whole genome shotgun (WGS) entry which is preliminary data.</text>
</comment>
<evidence type="ECO:0000259" key="12">
    <source>
        <dbReference type="Pfam" id="PF00593"/>
    </source>
</evidence>
<evidence type="ECO:0000256" key="4">
    <source>
        <dbReference type="ARBA" id="ARBA00022692"/>
    </source>
</evidence>
<keyword evidence="5 9" id="KW-0798">TonB box</keyword>
<sequence length="1124" mass="123979">MQKKLRVKNKVVSRKRYPLLFLALMGTASLPAYTQANEISLVSYPGKKNSLPHILKVLEANTGYHFAYTDEVAKLNKTFSVGAEDKSMDEVLKILSEEGNLKIRKDNKTISITVATETIREKQQSEIVSGIVKDNTGQALPGVSITVKGTSKGAVSDVNGNFSVNVSGFEQPVLVFSYIGFASQEVQVNNQSQLNIVLGEDTKSLNEVVVIGYGTAKRSDITTAISTLPDADKIANRPISNVADALQGNLAGVIVTQSGGDPSAAPQIVIRGAGTINSESPLWVVDGMPYYGGPLNPRDIETYTVLKDASAAAIYGAQASSGVILVTTKSGKAGKPRISLDTYYGWQTAHKLPEALNAAEQSAMYNQAADNAGASRPDAHDPAKNPWGQVTRTNWIDEIFRTGGIYNINASISGGNDKGRYLSSFGYQNKEGILLNTNLKRYNFRIKSDYDFSNKVRVGQNLYVNQSNAQGTNTSNSYSGTIINAIYMPPAAPVYDEAGNFHGVVPDDLVSSFGGSYGDTYNPVALLLRPTVNSPSLNINGTAYVEYSPLANLKFRSGFSIDVLRDSYKRFDPRIPEPGKPNSMNYLTQSEANRNKWIWDNQLSYQKAVGKSFFDVTAVYSAQHTNYGYNWQRGQNFDREDEWFQYMGNAKEIIERPTSSVYEDALTSAIGRISYNYDDRYFLTGSVRRDESSRLHADNNSDIFPAASAAWKISSEPFFHADFFQMLKLRASWGQIGNIQSVDYYAYNVPLESGNAYLGASPAFQQAYYINKESNPGLEWERSETFDIGLDMAMFNDRLTLTADYYEKYTRGLILPVDPNRHVGVQNGATRNVGTVLNKGLELALGYRGNIGELAYQVNGNITTLKNELQDLDGYGNDYIVHSQNVRSMFSPYRSTPGQPLYSYYLIPHDGIFQSEEQVADYTNAQGELIQPNAKPGDLIFRDVNGDGKIDDNDRVYMGNAMPDVTYGLNLNLQWKSFDLTLFGQGVAGVKLLTGYKYSTYNAGLQGYNLDRAVLDAWTPQNTDASIPRLSTSDTNLNFGTASDWYLEKGDYFRIKNLMIGYTLPVQLMSRIRSGASIRVYAAAENLLTVTPYEGLDPEIGGVGLDMGTYPVPRTYTIGVNLQF</sequence>
<keyword evidence="11" id="KW-0732">Signal</keyword>
<feature type="region of interest" description="Disordered" evidence="10">
    <location>
        <begin position="367"/>
        <end position="387"/>
    </location>
</feature>
<dbReference type="InterPro" id="IPR037066">
    <property type="entry name" value="Plug_dom_sf"/>
</dbReference>
<evidence type="ECO:0000256" key="3">
    <source>
        <dbReference type="ARBA" id="ARBA00022452"/>
    </source>
</evidence>
<evidence type="ECO:0000259" key="13">
    <source>
        <dbReference type="Pfam" id="PF07715"/>
    </source>
</evidence>
<keyword evidence="15" id="KW-1185">Reference proteome</keyword>
<dbReference type="InterPro" id="IPR008969">
    <property type="entry name" value="CarboxyPept-like_regulatory"/>
</dbReference>
<evidence type="ECO:0000256" key="11">
    <source>
        <dbReference type="SAM" id="SignalP"/>
    </source>
</evidence>
<keyword evidence="3 8" id="KW-1134">Transmembrane beta strand</keyword>
<evidence type="ECO:0000256" key="6">
    <source>
        <dbReference type="ARBA" id="ARBA00023136"/>
    </source>
</evidence>
<dbReference type="Gene3D" id="2.40.170.20">
    <property type="entry name" value="TonB-dependent receptor, beta-barrel domain"/>
    <property type="match status" value="1"/>
</dbReference>
<dbReference type="NCBIfam" id="TIGR04057">
    <property type="entry name" value="SusC_RagA_signa"/>
    <property type="match status" value="1"/>
</dbReference>
<dbReference type="SUPFAM" id="SSF49464">
    <property type="entry name" value="Carboxypeptidase regulatory domain-like"/>
    <property type="match status" value="1"/>
</dbReference>
<proteinExistence type="inferred from homology"/>
<keyword evidence="6 8" id="KW-0472">Membrane</keyword>
<dbReference type="Proteomes" id="UP001597369">
    <property type="component" value="Unassembled WGS sequence"/>
</dbReference>
<dbReference type="InterPro" id="IPR023996">
    <property type="entry name" value="TonB-dep_OMP_SusC/RagA"/>
</dbReference>
<dbReference type="Pfam" id="PF07715">
    <property type="entry name" value="Plug"/>
    <property type="match status" value="1"/>
</dbReference>
<feature type="chain" id="PRO_5047383944" evidence="11">
    <location>
        <begin position="35"/>
        <end position="1124"/>
    </location>
</feature>
<evidence type="ECO:0000256" key="5">
    <source>
        <dbReference type="ARBA" id="ARBA00023077"/>
    </source>
</evidence>
<evidence type="ECO:0000256" key="1">
    <source>
        <dbReference type="ARBA" id="ARBA00004571"/>
    </source>
</evidence>